<evidence type="ECO:0000259" key="3">
    <source>
        <dbReference type="Pfam" id="PF03330"/>
    </source>
</evidence>
<accession>A0A427XD21</accession>
<proteinExistence type="predicted"/>
<dbReference type="STRING" id="105984.A0A427XD21"/>
<organism evidence="4 5">
    <name type="scientific">Apiotrichum porosum</name>
    <dbReference type="NCBI Taxonomy" id="105984"/>
    <lineage>
        <taxon>Eukaryota</taxon>
        <taxon>Fungi</taxon>
        <taxon>Dikarya</taxon>
        <taxon>Basidiomycota</taxon>
        <taxon>Agaricomycotina</taxon>
        <taxon>Tremellomycetes</taxon>
        <taxon>Trichosporonales</taxon>
        <taxon>Trichosporonaceae</taxon>
        <taxon>Apiotrichum</taxon>
    </lineage>
</organism>
<dbReference type="AlphaFoldDB" id="A0A427XD21"/>
<dbReference type="SUPFAM" id="SSF50685">
    <property type="entry name" value="Barwin-like endoglucanases"/>
    <property type="match status" value="1"/>
</dbReference>
<name>A0A427XD21_9TREE</name>
<dbReference type="PANTHER" id="PTHR31836:SF28">
    <property type="entry name" value="SRCR DOMAIN-CONTAINING PROTEIN-RELATED"/>
    <property type="match status" value="1"/>
</dbReference>
<dbReference type="InterPro" id="IPR051477">
    <property type="entry name" value="Expansin_CellWall"/>
</dbReference>
<dbReference type="InterPro" id="IPR009009">
    <property type="entry name" value="RlpA-like_DPBB"/>
</dbReference>
<reference evidence="4 5" key="1">
    <citation type="submission" date="2018-11" db="EMBL/GenBank/DDBJ databases">
        <title>Genome sequence of Apiotrichum porosum DSM 27194.</title>
        <authorList>
            <person name="Aliyu H."/>
            <person name="Gorte O."/>
            <person name="Ochsenreither K."/>
        </authorList>
    </citation>
    <scope>NUCLEOTIDE SEQUENCE [LARGE SCALE GENOMIC DNA]</scope>
    <source>
        <strain evidence="4 5">DSM 27194</strain>
    </source>
</reference>
<dbReference type="EMBL" id="RSCE01000023">
    <property type="protein sequence ID" value="RSH76614.1"/>
    <property type="molecule type" value="Genomic_DNA"/>
</dbReference>
<dbReference type="Pfam" id="PF03330">
    <property type="entry name" value="DPBB_1"/>
    <property type="match status" value="1"/>
</dbReference>
<dbReference type="Proteomes" id="UP000279236">
    <property type="component" value="Unassembled WGS sequence"/>
</dbReference>
<dbReference type="OrthoDB" id="406505at2759"/>
<feature type="domain" description="RlpA-like protein double-psi beta-barrel" evidence="3">
    <location>
        <begin position="281"/>
        <end position="344"/>
    </location>
</feature>
<dbReference type="PANTHER" id="PTHR31836">
    <property type="match status" value="1"/>
</dbReference>
<evidence type="ECO:0000313" key="5">
    <source>
        <dbReference type="Proteomes" id="UP000279236"/>
    </source>
</evidence>
<feature type="signal peptide" evidence="2">
    <location>
        <begin position="1"/>
        <end position="18"/>
    </location>
</feature>
<evidence type="ECO:0000313" key="4">
    <source>
        <dbReference type="EMBL" id="RSH76614.1"/>
    </source>
</evidence>
<protein>
    <recommendedName>
        <fullName evidence="3">RlpA-like protein double-psi beta-barrel domain-containing protein</fullName>
    </recommendedName>
</protein>
<dbReference type="Gene3D" id="2.40.40.10">
    <property type="entry name" value="RlpA-like domain"/>
    <property type="match status" value="1"/>
</dbReference>
<evidence type="ECO:0000256" key="1">
    <source>
        <dbReference type="ARBA" id="ARBA00022729"/>
    </source>
</evidence>
<comment type="caution">
    <text evidence="4">The sequence shown here is derived from an EMBL/GenBank/DDBJ whole genome shotgun (WGS) entry which is preliminary data.</text>
</comment>
<keyword evidence="5" id="KW-1185">Reference proteome</keyword>
<dbReference type="GeneID" id="39590042"/>
<keyword evidence="1 2" id="KW-0732">Signal</keyword>
<feature type="chain" id="PRO_5019523559" description="RlpA-like protein double-psi beta-barrel domain-containing protein" evidence="2">
    <location>
        <begin position="19"/>
        <end position="349"/>
    </location>
</feature>
<dbReference type="RefSeq" id="XP_028471761.1">
    <property type="nucleotide sequence ID" value="XM_028621022.1"/>
</dbReference>
<dbReference type="CDD" id="cd22191">
    <property type="entry name" value="DPBB_RlpA_EXP_N-like"/>
    <property type="match status" value="1"/>
</dbReference>
<evidence type="ECO:0000256" key="2">
    <source>
        <dbReference type="SAM" id="SignalP"/>
    </source>
</evidence>
<sequence>MFAKVFVTAAMAGLAATAAPVRKSVPSTWATNYLEDYNTYHVRYLALDCHLQHNTTFFEDCCHPLQANGTLADRASYCTPNATALAAASSKVAAQATATISATGAAASSDAAIESDLESEWCSATSSVESSATAAAVAASTTEAAAYVAQTSAASTEEYSYESSSASVEAASSSVAAYADYAQASTTEEAAAAATTTAEAKYQKAAASSSSSEDSWSSSTSSSAEAAATSSTSSSSSSGSGTTYSGEATYYYQTEGADASGEGSCGWTNTDSELIAAISTTDGSTWANTLCGKYAVVTNTANSKTVTVEIVDNCPSCNGADSLDLSPAAFQAIGDMDTGVLDITWQLQA</sequence>
<gene>
    <name evidence="4" type="ORF">EHS24_005499</name>
</gene>
<dbReference type="InterPro" id="IPR036908">
    <property type="entry name" value="RlpA-like_sf"/>
</dbReference>